<proteinExistence type="predicted"/>
<dbReference type="RefSeq" id="WP_168721281.1">
    <property type="nucleotide sequence ID" value="NZ_JAAXPN010000001.1"/>
</dbReference>
<keyword evidence="2" id="KW-1185">Reference proteome</keyword>
<protein>
    <submittedName>
        <fullName evidence="1">Uncharacterized protein</fullName>
    </submittedName>
</protein>
<name>A0A7X6N0E7_9LACO</name>
<evidence type="ECO:0000313" key="1">
    <source>
        <dbReference type="EMBL" id="NKZ23488.1"/>
    </source>
</evidence>
<reference evidence="1 2" key="1">
    <citation type="submission" date="2020-04" db="EMBL/GenBank/DDBJ databases">
        <title>MicrobeNet Type strains.</title>
        <authorList>
            <person name="Nicholson A.C."/>
        </authorList>
    </citation>
    <scope>NUCLEOTIDE SEQUENCE [LARGE SCALE GENOMIC DNA]</scope>
    <source>
        <strain evidence="1 2">CCUG 61472</strain>
    </source>
</reference>
<dbReference type="Proteomes" id="UP000549765">
    <property type="component" value="Unassembled WGS sequence"/>
</dbReference>
<dbReference type="AlphaFoldDB" id="A0A7X6N0E7"/>
<gene>
    <name evidence="1" type="ORF">HF964_01515</name>
</gene>
<dbReference type="EMBL" id="JAAXPN010000001">
    <property type="protein sequence ID" value="NKZ23488.1"/>
    <property type="molecule type" value="Genomic_DNA"/>
</dbReference>
<comment type="caution">
    <text evidence="1">The sequence shown here is derived from an EMBL/GenBank/DDBJ whole genome shotgun (WGS) entry which is preliminary data.</text>
</comment>
<evidence type="ECO:0000313" key="2">
    <source>
        <dbReference type="Proteomes" id="UP000549765"/>
    </source>
</evidence>
<accession>A0A7X6N0E7</accession>
<sequence>MSFEEVTNALAQLQNEYAPILEVSEEQIEEIDNFMLPWRDRKSGYLDINYKLGVQSWVILQAQWHPETVRIVEKSEQELQKFYYGKRREKIL</sequence>
<organism evidence="1 2">
    <name type="scientific">Periweissella fabalis</name>
    <dbReference type="NCBI Taxonomy" id="1070421"/>
    <lineage>
        <taxon>Bacteria</taxon>
        <taxon>Bacillati</taxon>
        <taxon>Bacillota</taxon>
        <taxon>Bacilli</taxon>
        <taxon>Lactobacillales</taxon>
        <taxon>Lactobacillaceae</taxon>
        <taxon>Periweissella</taxon>
    </lineage>
</organism>